<comment type="caution">
    <text evidence="3">The sequence shown here is derived from an EMBL/GenBank/DDBJ whole genome shotgun (WGS) entry which is preliminary data.</text>
</comment>
<name>A0A2I0CL75_9PSED</name>
<dbReference type="InterPro" id="IPR051599">
    <property type="entry name" value="Cell_Envelope_Assoc"/>
</dbReference>
<dbReference type="GO" id="GO:0005886">
    <property type="term" value="C:plasma membrane"/>
    <property type="evidence" value="ECO:0007669"/>
    <property type="project" value="TreeGrafter"/>
</dbReference>
<feature type="transmembrane region" description="Helical" evidence="1">
    <location>
        <begin position="34"/>
        <end position="55"/>
    </location>
</feature>
<dbReference type="EMBL" id="PIYS01000034">
    <property type="protein sequence ID" value="PKF69863.1"/>
    <property type="molecule type" value="Genomic_DNA"/>
</dbReference>
<gene>
    <name evidence="3" type="ORF">CW360_16535</name>
</gene>
<dbReference type="CDD" id="cd06259">
    <property type="entry name" value="YdcF-like"/>
    <property type="match status" value="1"/>
</dbReference>
<keyword evidence="1" id="KW-0472">Membrane</keyword>
<organism evidence="3 4">
    <name type="scientific">Pseudomonas fluvialis</name>
    <dbReference type="NCBI Taxonomy" id="1793966"/>
    <lineage>
        <taxon>Bacteria</taxon>
        <taxon>Pseudomonadati</taxon>
        <taxon>Pseudomonadota</taxon>
        <taxon>Gammaproteobacteria</taxon>
        <taxon>Pseudomonadales</taxon>
        <taxon>Pseudomonadaceae</taxon>
        <taxon>Pseudomonas</taxon>
    </lineage>
</organism>
<evidence type="ECO:0000259" key="2">
    <source>
        <dbReference type="Pfam" id="PF02698"/>
    </source>
</evidence>
<feature type="domain" description="DUF218" evidence="2">
    <location>
        <begin position="81"/>
        <end position="244"/>
    </location>
</feature>
<protein>
    <recommendedName>
        <fullName evidence="2">DUF218 domain-containing protein</fullName>
    </recommendedName>
</protein>
<dbReference type="Proteomes" id="UP000242861">
    <property type="component" value="Unassembled WGS sequence"/>
</dbReference>
<dbReference type="PANTHER" id="PTHR30336">
    <property type="entry name" value="INNER MEMBRANE PROTEIN, PROBABLE PERMEASE"/>
    <property type="match status" value="1"/>
</dbReference>
<evidence type="ECO:0000256" key="1">
    <source>
        <dbReference type="SAM" id="Phobius"/>
    </source>
</evidence>
<evidence type="ECO:0000313" key="4">
    <source>
        <dbReference type="Proteomes" id="UP000242861"/>
    </source>
</evidence>
<dbReference type="PANTHER" id="PTHR30336:SF4">
    <property type="entry name" value="ENVELOPE BIOGENESIS FACTOR ELYC"/>
    <property type="match status" value="1"/>
</dbReference>
<dbReference type="Pfam" id="PF02698">
    <property type="entry name" value="DUF218"/>
    <property type="match status" value="1"/>
</dbReference>
<dbReference type="GO" id="GO:0043164">
    <property type="term" value="P:Gram-negative-bacterium-type cell wall biogenesis"/>
    <property type="evidence" value="ECO:0007669"/>
    <property type="project" value="TreeGrafter"/>
</dbReference>
<dbReference type="InterPro" id="IPR003848">
    <property type="entry name" value="DUF218"/>
</dbReference>
<keyword evidence="1" id="KW-1133">Transmembrane helix</keyword>
<sequence>MELRYLLKQGLLPPGLLLWMILLGWCLRRRYPRLARAALLGGLLGLWLMSLPLVVQQTARWLENQPPLSTAQQADLASQGEVIVVLGAGRERADPGWGTDQPSLLAVERLRYAARLAAQSGLPLLTSGGLHYGQPPSEAALMAEVLARDFAQPARWQEGQSLTTWENAVATAQLLRAEGIQRVVLVTQAWHMPRARWCFEQQGLQVVAAPMGFLGQAHGRPFAGLLPESRALWHSGLLLNEVLGRLSYPWLYAGPATPQALASSTTR</sequence>
<dbReference type="InterPro" id="IPR014729">
    <property type="entry name" value="Rossmann-like_a/b/a_fold"/>
</dbReference>
<keyword evidence="1" id="KW-0812">Transmembrane</keyword>
<dbReference type="Gene3D" id="3.40.50.620">
    <property type="entry name" value="HUPs"/>
    <property type="match status" value="1"/>
</dbReference>
<reference evidence="4" key="1">
    <citation type="submission" date="2017-12" db="EMBL/GenBank/DDBJ databases">
        <authorList>
            <person name="Yu X.-Y."/>
        </authorList>
    </citation>
    <scope>NUCLEOTIDE SEQUENCE [LARGE SCALE GENOMIC DNA]</scope>
    <source>
        <strain evidence="4">ZYSR67-Z</strain>
    </source>
</reference>
<evidence type="ECO:0000313" key="3">
    <source>
        <dbReference type="EMBL" id="PKF69863.1"/>
    </source>
</evidence>
<dbReference type="RefSeq" id="WP_101194438.1">
    <property type="nucleotide sequence ID" value="NZ_PIYS01000034.1"/>
</dbReference>
<dbReference type="AlphaFoldDB" id="A0A2I0CL75"/>
<proteinExistence type="predicted"/>
<accession>A0A2I0CL75</accession>
<dbReference type="GO" id="GO:0000270">
    <property type="term" value="P:peptidoglycan metabolic process"/>
    <property type="evidence" value="ECO:0007669"/>
    <property type="project" value="TreeGrafter"/>
</dbReference>
<feature type="transmembrane region" description="Helical" evidence="1">
    <location>
        <begin position="6"/>
        <end position="27"/>
    </location>
</feature>